<keyword evidence="5 8" id="KW-1133">Transmembrane helix</keyword>
<evidence type="ECO:0000256" key="2">
    <source>
        <dbReference type="ARBA" id="ARBA00005346"/>
    </source>
</evidence>
<feature type="transmembrane region" description="Helical" evidence="8">
    <location>
        <begin position="69"/>
        <end position="87"/>
    </location>
</feature>
<feature type="transmembrane region" description="Helical" evidence="8">
    <location>
        <begin position="38"/>
        <end position="57"/>
    </location>
</feature>
<evidence type="ECO:0000259" key="9">
    <source>
        <dbReference type="Pfam" id="PF00361"/>
    </source>
</evidence>
<sequence>MNPVWLIAVPLSLAFLGIFSGNISRILLWIAAISNSIISIKIATISGTTSFVIGGWKPPFGINLVVDDGTKLIVVAVNIIFLLALLATSTEKLKSSLKLSVVYMLSLAALNGIVLTGDLFNLFVFLEIASISAYIIAASSQRNESKFAAFKYLIIGSVGSALYLLGTSMLYATYGTLNMADISQHMKTGMIHPNVLTVVSLLYLFGLGVEAKLFPLNGWVPDVYSYASQRATTILATAFPVVMIFAFSRIFVTVIGFGEVQSLIIILGLLTVVIGEVIAFSQKKLKRMLAYSSIAQAGLALLLIGIGTESSMTGAFMLLINNSISKLILFSIAGYIISTISDDSFEKVAAFASKSRISALLFTAGALSVIGMPLFFGFRAKLLIIESTISYNLWVPVVFLVTALIEAVYYFRWIFNIYRPDTADSIHKKLPVRTLIAGSILVVMIIILGIASQGAFEVFEKAGTAILDSLSYASTVLLGGI</sequence>
<evidence type="ECO:0000256" key="6">
    <source>
        <dbReference type="ARBA" id="ARBA00023136"/>
    </source>
</evidence>
<dbReference type="AlphaFoldDB" id="C5CHQ9"/>
<name>C5CHQ9_KOSOT</name>
<feature type="transmembrane region" description="Helical" evidence="8">
    <location>
        <begin position="194"/>
        <end position="214"/>
    </location>
</feature>
<feature type="transmembrane region" description="Helical" evidence="8">
    <location>
        <begin position="99"/>
        <end position="116"/>
    </location>
</feature>
<dbReference type="Pfam" id="PF00361">
    <property type="entry name" value="Proton_antipo_M"/>
    <property type="match status" value="1"/>
</dbReference>
<comment type="similarity">
    <text evidence="2">Belongs to the CPA3 antiporters (TC 2.A.63) subunit D family.</text>
</comment>
<dbReference type="HOGENOM" id="CLU_007100_9_5_0"/>
<evidence type="ECO:0000313" key="10">
    <source>
        <dbReference type="EMBL" id="ACR80735.1"/>
    </source>
</evidence>
<dbReference type="STRING" id="521045.Kole_2057"/>
<keyword evidence="4 7" id="KW-0812">Transmembrane</keyword>
<protein>
    <submittedName>
        <fullName evidence="10">NADH/Ubiquinone/plastoquinone (Complex I)</fullName>
    </submittedName>
</protein>
<dbReference type="RefSeq" id="WP_015869376.1">
    <property type="nucleotide sequence ID" value="NC_012785.1"/>
</dbReference>
<dbReference type="KEGG" id="kol:Kole_2057"/>
<evidence type="ECO:0000313" key="11">
    <source>
        <dbReference type="Proteomes" id="UP000002382"/>
    </source>
</evidence>
<evidence type="ECO:0000256" key="1">
    <source>
        <dbReference type="ARBA" id="ARBA00004651"/>
    </source>
</evidence>
<keyword evidence="6 8" id="KW-0472">Membrane</keyword>
<feature type="domain" description="NADH:quinone oxidoreductase/Mrp antiporter transmembrane" evidence="9">
    <location>
        <begin position="117"/>
        <end position="405"/>
    </location>
</feature>
<feature type="transmembrane region" description="Helical" evidence="8">
    <location>
        <begin position="122"/>
        <end position="140"/>
    </location>
</feature>
<dbReference type="InterPro" id="IPR050586">
    <property type="entry name" value="CPA3_Na-H_Antiporter_D"/>
</dbReference>
<organism evidence="10 11">
    <name type="scientific">Kosmotoga olearia (strain ATCC BAA-1733 / DSM 21960 / TBF 19.5.1)</name>
    <dbReference type="NCBI Taxonomy" id="521045"/>
    <lineage>
        <taxon>Bacteria</taxon>
        <taxon>Thermotogati</taxon>
        <taxon>Thermotogota</taxon>
        <taxon>Thermotogae</taxon>
        <taxon>Kosmotogales</taxon>
        <taxon>Kosmotogaceae</taxon>
        <taxon>Kosmotoga</taxon>
    </lineage>
</organism>
<feature type="transmembrane region" description="Helical" evidence="8">
    <location>
        <begin position="6"/>
        <end position="31"/>
    </location>
</feature>
<feature type="transmembrane region" description="Helical" evidence="8">
    <location>
        <begin position="152"/>
        <end position="174"/>
    </location>
</feature>
<dbReference type="InterPro" id="IPR001750">
    <property type="entry name" value="ND/Mrp_TM"/>
</dbReference>
<dbReference type="PANTHER" id="PTHR42703:SF1">
    <property type="entry name" value="NA(+)_H(+) ANTIPORTER SUBUNIT D1"/>
    <property type="match status" value="1"/>
</dbReference>
<accession>C5CHQ9</accession>
<feature type="transmembrane region" description="Helical" evidence="8">
    <location>
        <begin position="288"/>
        <end position="308"/>
    </location>
</feature>
<dbReference type="Proteomes" id="UP000002382">
    <property type="component" value="Chromosome"/>
</dbReference>
<feature type="transmembrane region" description="Helical" evidence="8">
    <location>
        <begin position="263"/>
        <end position="281"/>
    </location>
</feature>
<comment type="subcellular location">
    <subcellularLocation>
        <location evidence="1">Cell membrane</location>
        <topology evidence="1">Multi-pass membrane protein</topology>
    </subcellularLocation>
    <subcellularLocation>
        <location evidence="7">Membrane</location>
        <topology evidence="7">Multi-pass membrane protein</topology>
    </subcellularLocation>
</comment>
<evidence type="ECO:0000256" key="5">
    <source>
        <dbReference type="ARBA" id="ARBA00022989"/>
    </source>
</evidence>
<keyword evidence="3" id="KW-1003">Cell membrane</keyword>
<dbReference type="EMBL" id="CP001634">
    <property type="protein sequence ID" value="ACR80735.1"/>
    <property type="molecule type" value="Genomic_DNA"/>
</dbReference>
<dbReference type="OrthoDB" id="9807568at2"/>
<feature type="transmembrane region" description="Helical" evidence="8">
    <location>
        <begin position="357"/>
        <end position="378"/>
    </location>
</feature>
<evidence type="ECO:0000256" key="3">
    <source>
        <dbReference type="ARBA" id="ARBA00022475"/>
    </source>
</evidence>
<dbReference type="eggNOG" id="COG0651">
    <property type="taxonomic scope" value="Bacteria"/>
</dbReference>
<evidence type="ECO:0000256" key="8">
    <source>
        <dbReference type="SAM" id="Phobius"/>
    </source>
</evidence>
<evidence type="ECO:0000256" key="7">
    <source>
        <dbReference type="RuleBase" id="RU000320"/>
    </source>
</evidence>
<dbReference type="PANTHER" id="PTHR42703">
    <property type="entry name" value="NADH DEHYDROGENASE"/>
    <property type="match status" value="1"/>
</dbReference>
<gene>
    <name evidence="10" type="ordered locus">Kole_2057</name>
</gene>
<proteinExistence type="inferred from homology"/>
<reference evidence="10 11" key="2">
    <citation type="journal article" date="2011" name="J. Bacteriol.">
        <title>Genome Sequence of Kosmotoga olearia Strain TBF 19.5.1, a Thermophilic Bacterium with a Wide Growth Temperature Range, Isolated from the Troll B Oil Platform in the North Sea.</title>
        <authorList>
            <person name="Swithers K.S."/>
            <person name="Dipippo J.L."/>
            <person name="Bruce D.C."/>
            <person name="Detter C."/>
            <person name="Tapia R."/>
            <person name="Han S."/>
            <person name="Goodwin L.A."/>
            <person name="Han J."/>
            <person name="Woyke T."/>
            <person name="Pitluck S."/>
            <person name="Pennacchio L."/>
            <person name="Nolan M."/>
            <person name="Mikhailova N."/>
            <person name="Land M.L."/>
            <person name="Nesbo C.L."/>
            <person name="Gogarten J.P."/>
            <person name="Noll K.M."/>
        </authorList>
    </citation>
    <scope>NUCLEOTIDE SEQUENCE [LARGE SCALE GENOMIC DNA]</scope>
    <source>
        <strain evidence="11">ATCC BAA-1733 / DSM 21960 / TBF 19.5.1</strain>
    </source>
</reference>
<feature type="transmembrane region" description="Helical" evidence="8">
    <location>
        <begin position="432"/>
        <end position="451"/>
    </location>
</feature>
<reference evidence="10 11" key="1">
    <citation type="submission" date="2009-06" db="EMBL/GenBank/DDBJ databases">
        <title>Complete sequence of Thermotogales bacterium TBF 19.5.1.</title>
        <authorList>
            <consortium name="US DOE Joint Genome Institute"/>
            <person name="Lucas S."/>
            <person name="Copeland A."/>
            <person name="Lapidus A."/>
            <person name="Glavina del Rio T."/>
            <person name="Tice H."/>
            <person name="Bruce D."/>
            <person name="Goodwin L."/>
            <person name="Pitluck S."/>
            <person name="Chertkov O."/>
            <person name="Brettin T."/>
            <person name="Detter J.C."/>
            <person name="Han C."/>
            <person name="Schmutz J."/>
            <person name="Larimer F."/>
            <person name="Land M."/>
            <person name="Hauser L."/>
            <person name="Kyrpides N."/>
            <person name="Ovchinnikova G."/>
            <person name="Noll K."/>
        </authorList>
    </citation>
    <scope>NUCLEOTIDE SEQUENCE [LARGE SCALE GENOMIC DNA]</scope>
    <source>
        <strain evidence="11">ATCC BAA-1733 / DSM 21960 / TBF 19.5.1</strain>
    </source>
</reference>
<feature type="transmembrane region" description="Helical" evidence="8">
    <location>
        <begin position="234"/>
        <end position="257"/>
    </location>
</feature>
<dbReference type="GO" id="GO:0005886">
    <property type="term" value="C:plasma membrane"/>
    <property type="evidence" value="ECO:0007669"/>
    <property type="project" value="UniProtKB-SubCell"/>
</dbReference>
<evidence type="ECO:0000256" key="4">
    <source>
        <dbReference type="ARBA" id="ARBA00022692"/>
    </source>
</evidence>
<keyword evidence="11" id="KW-1185">Reference proteome</keyword>
<feature type="transmembrane region" description="Helical" evidence="8">
    <location>
        <begin position="314"/>
        <end position="337"/>
    </location>
</feature>
<feature type="transmembrane region" description="Helical" evidence="8">
    <location>
        <begin position="393"/>
        <end position="411"/>
    </location>
</feature>